<accession>F2AZ38</accession>
<dbReference type="EMBL" id="AFAR01000254">
    <property type="protein sequence ID" value="EGF25066.1"/>
    <property type="molecule type" value="Genomic_DNA"/>
</dbReference>
<name>F2AZ38_RHOBT</name>
<dbReference type="Proteomes" id="UP000006222">
    <property type="component" value="Unassembled WGS sequence"/>
</dbReference>
<dbReference type="AlphaFoldDB" id="F2AZ38"/>
<proteinExistence type="predicted"/>
<protein>
    <submittedName>
        <fullName evidence="1">Uncharacterized protein</fullName>
    </submittedName>
</protein>
<sequence length="42" mass="4683">MVKLSWQFRGGAFRLARKAWQQPSGGRHCGPKFGTCHPLGID</sequence>
<organism evidence="1 2">
    <name type="scientific">Rhodopirellula baltica WH47</name>
    <dbReference type="NCBI Taxonomy" id="991778"/>
    <lineage>
        <taxon>Bacteria</taxon>
        <taxon>Pseudomonadati</taxon>
        <taxon>Planctomycetota</taxon>
        <taxon>Planctomycetia</taxon>
        <taxon>Pirellulales</taxon>
        <taxon>Pirellulaceae</taxon>
        <taxon>Rhodopirellula</taxon>
    </lineage>
</organism>
<comment type="caution">
    <text evidence="1">The sequence shown here is derived from an EMBL/GenBank/DDBJ whole genome shotgun (WGS) entry which is preliminary data.</text>
</comment>
<gene>
    <name evidence="1" type="ORF">RBWH47_02295</name>
</gene>
<reference evidence="1 2" key="1">
    <citation type="journal article" date="2013" name="Mar. Genomics">
        <title>Expression of sulfatases in Rhodopirellula baltica and the diversity of sulfatases in the genus Rhodopirellula.</title>
        <authorList>
            <person name="Wegner C.E."/>
            <person name="Richter-Heitmann T."/>
            <person name="Klindworth A."/>
            <person name="Klockow C."/>
            <person name="Richter M."/>
            <person name="Achstetter T."/>
            <person name="Glockner F.O."/>
            <person name="Harder J."/>
        </authorList>
    </citation>
    <scope>NUCLEOTIDE SEQUENCE [LARGE SCALE GENOMIC DNA]</scope>
    <source>
        <strain evidence="1 2">WH47</strain>
    </source>
</reference>
<evidence type="ECO:0000313" key="2">
    <source>
        <dbReference type="Proteomes" id="UP000006222"/>
    </source>
</evidence>
<evidence type="ECO:0000313" key="1">
    <source>
        <dbReference type="EMBL" id="EGF25066.1"/>
    </source>
</evidence>